<dbReference type="AlphaFoldDB" id="D0KY54"/>
<dbReference type="EMBL" id="CP001801">
    <property type="protein sequence ID" value="ACX95377.1"/>
    <property type="molecule type" value="Genomic_DNA"/>
</dbReference>
<dbReference type="Proteomes" id="UP000009102">
    <property type="component" value="Chromosome"/>
</dbReference>
<evidence type="ECO:0000313" key="1">
    <source>
        <dbReference type="EMBL" id="ACX95377.1"/>
    </source>
</evidence>
<dbReference type="HOGENOM" id="CLU_3374069_0_0_6"/>
<dbReference type="KEGG" id="hna:Hneap_0523"/>
<proteinExistence type="predicted"/>
<name>D0KY54_HALNC</name>
<keyword evidence="2" id="KW-1185">Reference proteome</keyword>
<sequence length="34" mass="4033">MEQKHSNIFNDEQLEIPVIRRSRESGNDGFFKIP</sequence>
<accession>D0KY54</accession>
<evidence type="ECO:0000313" key="2">
    <source>
        <dbReference type="Proteomes" id="UP000009102"/>
    </source>
</evidence>
<organism evidence="1 2">
    <name type="scientific">Halothiobacillus neapolitanus (strain ATCC 23641 / DSM 15147 / CIP 104769 / NCIMB 8539 / c2)</name>
    <name type="common">Thiobacillus neapolitanus</name>
    <dbReference type="NCBI Taxonomy" id="555778"/>
    <lineage>
        <taxon>Bacteria</taxon>
        <taxon>Pseudomonadati</taxon>
        <taxon>Pseudomonadota</taxon>
        <taxon>Gammaproteobacteria</taxon>
        <taxon>Chromatiales</taxon>
        <taxon>Halothiobacillaceae</taxon>
        <taxon>Halothiobacillus</taxon>
    </lineage>
</organism>
<protein>
    <submittedName>
        <fullName evidence="1">Uncharacterized protein</fullName>
    </submittedName>
</protein>
<dbReference type="STRING" id="555778.Hneap_0523"/>
<gene>
    <name evidence="1" type="ordered locus">Hneap_0523</name>
</gene>
<reference evidence="1 2" key="1">
    <citation type="submission" date="2009-10" db="EMBL/GenBank/DDBJ databases">
        <title>Complete sequence of Halothiobacillus neapolitanus c2.</title>
        <authorList>
            <consortium name="US DOE Joint Genome Institute"/>
            <person name="Lucas S."/>
            <person name="Copeland A."/>
            <person name="Lapidus A."/>
            <person name="Glavina del Rio T."/>
            <person name="Tice H."/>
            <person name="Bruce D."/>
            <person name="Goodwin L."/>
            <person name="Pitluck S."/>
            <person name="Davenport K."/>
            <person name="Brettin T."/>
            <person name="Detter J.C."/>
            <person name="Han C."/>
            <person name="Tapia R."/>
            <person name="Larimer F."/>
            <person name="Land M."/>
            <person name="Hauser L."/>
            <person name="Kyrpides N."/>
            <person name="Mikhailova N."/>
            <person name="Kerfeld C."/>
            <person name="Cannon G."/>
            <person name="Heinhort S."/>
        </authorList>
    </citation>
    <scope>NUCLEOTIDE SEQUENCE [LARGE SCALE GENOMIC DNA]</scope>
    <source>
        <strain evidence="2">ATCC 23641 / c2</strain>
    </source>
</reference>